<evidence type="ECO:0000313" key="3">
    <source>
        <dbReference type="Proteomes" id="UP000671862"/>
    </source>
</evidence>
<dbReference type="Pfam" id="PF22636">
    <property type="entry name" value="FlK"/>
    <property type="match status" value="1"/>
</dbReference>
<dbReference type="PANTHER" id="PTHR36934:SF1">
    <property type="entry name" value="THIOESTERASE DOMAIN-CONTAINING PROTEIN"/>
    <property type="match status" value="1"/>
</dbReference>
<dbReference type="InterPro" id="IPR029069">
    <property type="entry name" value="HotDog_dom_sf"/>
</dbReference>
<evidence type="ECO:0000313" key="2">
    <source>
        <dbReference type="EMBL" id="QTA38832.1"/>
    </source>
</evidence>
<dbReference type="CDD" id="cd03440">
    <property type="entry name" value="hot_dog"/>
    <property type="match status" value="1"/>
</dbReference>
<dbReference type="InterPro" id="IPR054485">
    <property type="entry name" value="FlK-like_dom"/>
</dbReference>
<dbReference type="SUPFAM" id="SSF54637">
    <property type="entry name" value="Thioesterase/thiol ester dehydrase-isomerase"/>
    <property type="match status" value="1"/>
</dbReference>
<protein>
    <submittedName>
        <fullName evidence="2">Thioesterase</fullName>
    </submittedName>
</protein>
<dbReference type="Gene3D" id="3.10.129.10">
    <property type="entry name" value="Hotdog Thioesterase"/>
    <property type="match status" value="1"/>
</dbReference>
<dbReference type="PANTHER" id="PTHR36934">
    <property type="entry name" value="BLR0278 PROTEIN"/>
    <property type="match status" value="1"/>
</dbReference>
<name>A0ABX7S8A6_9BACT</name>
<sequence>MWRKILGLSRTVDFTPDEFNIWDEDEEMKAFHFVSTSTILKQVVKVGADILHDVLPEDLISVVTSAQIKHISPVISGKTLVIGVRVIDVKENQIYFRGIVTYNNKKVADVEFSRSIVSRNYLRRKAVETASKE</sequence>
<reference evidence="2 3" key="1">
    <citation type="submission" date="2021-03" db="EMBL/GenBank/DDBJ databases">
        <title>Thermosipho ferrireducens sp.nov., an anaerobic thermophilic iron-reducing bacterium isolated from a deep-sea hydrothermal sulfide deposits.</title>
        <authorList>
            <person name="Zeng X."/>
            <person name="Chen Y."/>
            <person name="Shao Z."/>
        </authorList>
    </citation>
    <scope>NUCLEOTIDE SEQUENCE [LARGE SCALE GENOMIC DNA]</scope>
    <source>
        <strain evidence="2 3">JL129W03</strain>
    </source>
</reference>
<gene>
    <name evidence="2" type="ORF">JYK00_04820</name>
</gene>
<dbReference type="InterPro" id="IPR025540">
    <property type="entry name" value="FlK"/>
</dbReference>
<proteinExistence type="predicted"/>
<accession>A0ABX7S8A6</accession>
<dbReference type="EMBL" id="CP071446">
    <property type="protein sequence ID" value="QTA38832.1"/>
    <property type="molecule type" value="Genomic_DNA"/>
</dbReference>
<keyword evidence="3" id="KW-1185">Reference proteome</keyword>
<organism evidence="2 3">
    <name type="scientific">Thermosipho ferrireducens</name>
    <dbReference type="NCBI Taxonomy" id="2571116"/>
    <lineage>
        <taxon>Bacteria</taxon>
        <taxon>Thermotogati</taxon>
        <taxon>Thermotogota</taxon>
        <taxon>Thermotogae</taxon>
        <taxon>Thermotogales</taxon>
        <taxon>Fervidobacteriaceae</taxon>
        <taxon>Thermosipho</taxon>
    </lineage>
</organism>
<feature type="domain" description="Fluoroacetyl-CoA-specific thioesterase-like" evidence="1">
    <location>
        <begin position="21"/>
        <end position="119"/>
    </location>
</feature>
<evidence type="ECO:0000259" key="1">
    <source>
        <dbReference type="Pfam" id="PF22636"/>
    </source>
</evidence>
<dbReference type="Proteomes" id="UP000671862">
    <property type="component" value="Chromosome"/>
</dbReference>